<dbReference type="Gene3D" id="2.40.30.20">
    <property type="match status" value="2"/>
</dbReference>
<feature type="repeat" description="Lumazine-binding" evidence="11">
    <location>
        <begin position="1"/>
        <end position="97"/>
    </location>
</feature>
<feature type="domain" description="Lumazine-binding" evidence="12">
    <location>
        <begin position="98"/>
        <end position="194"/>
    </location>
</feature>
<comment type="catalytic activity">
    <reaction evidence="1">
        <text>2 6,7-dimethyl-8-(1-D-ribityl)lumazine + H(+) = 5-amino-6-(D-ribitylamino)uracil + riboflavin</text>
        <dbReference type="Rhea" id="RHEA:20772"/>
        <dbReference type="ChEBI" id="CHEBI:15378"/>
        <dbReference type="ChEBI" id="CHEBI:15934"/>
        <dbReference type="ChEBI" id="CHEBI:57986"/>
        <dbReference type="ChEBI" id="CHEBI:58201"/>
        <dbReference type="EC" id="2.5.1.9"/>
    </reaction>
</comment>
<dbReference type="GO" id="GO:0004746">
    <property type="term" value="F:riboflavin synthase activity"/>
    <property type="evidence" value="ECO:0007669"/>
    <property type="project" value="UniProtKB-UniRule"/>
</dbReference>
<gene>
    <name evidence="13" type="ORF">C4K68_13065</name>
</gene>
<dbReference type="PROSITE" id="PS51177">
    <property type="entry name" value="LUMAZINE_BIND"/>
    <property type="match status" value="2"/>
</dbReference>
<dbReference type="EMBL" id="PRLP01000037">
    <property type="protein sequence ID" value="PPC76947.1"/>
    <property type="molecule type" value="Genomic_DNA"/>
</dbReference>
<protein>
    <recommendedName>
        <fullName evidence="6 10">Riboflavin synthase</fullName>
        <ecNumber evidence="5 10">2.5.1.9</ecNumber>
    </recommendedName>
</protein>
<dbReference type="InterPro" id="IPR017938">
    <property type="entry name" value="Riboflavin_synthase-like_b-brl"/>
</dbReference>
<comment type="subunit">
    <text evidence="4">Homotrimer.</text>
</comment>
<dbReference type="PANTHER" id="PTHR21098:SF12">
    <property type="entry name" value="RIBOFLAVIN SYNTHASE"/>
    <property type="match status" value="1"/>
</dbReference>
<keyword evidence="8" id="KW-0808">Transferase</keyword>
<proteinExistence type="predicted"/>
<sequence>MFTGIIEALGTVQQITRQGGDLQLSIASDTLDFSDVRLGDSVATQGVCLTVIALQERQFVADVSRETLQHTTLPEWTVGQRVNLEKALLPTTRLGGHLVSGHVDAVGVIRDVRRDARSLWVQIESPVTLARYLARKGSVCVDGVSLTINAVEGLLFELNIVPHTADMTTLSSLRQGSRVNLEVDVLARYLERMLNSAASEPESAAGVSMSALLQHGFMRRR</sequence>
<comment type="caution">
    <text evidence="13">The sequence shown here is derived from an EMBL/GenBank/DDBJ whole genome shotgun (WGS) entry which is preliminary data.</text>
</comment>
<dbReference type="OrthoDB" id="5292483at2"/>
<keyword evidence="9" id="KW-0677">Repeat</keyword>
<dbReference type="GO" id="GO:0009231">
    <property type="term" value="P:riboflavin biosynthetic process"/>
    <property type="evidence" value="ECO:0007669"/>
    <property type="project" value="UniProtKB-KW"/>
</dbReference>
<keyword evidence="7" id="KW-0686">Riboflavin biosynthesis</keyword>
<evidence type="ECO:0000256" key="1">
    <source>
        <dbReference type="ARBA" id="ARBA00000968"/>
    </source>
</evidence>
<evidence type="ECO:0000313" key="14">
    <source>
        <dbReference type="Proteomes" id="UP000238196"/>
    </source>
</evidence>
<dbReference type="PANTHER" id="PTHR21098">
    <property type="entry name" value="RIBOFLAVIN SYNTHASE ALPHA CHAIN"/>
    <property type="match status" value="1"/>
</dbReference>
<organism evidence="13 14">
    <name type="scientific">Proteobacteria bacterium 228</name>
    <dbReference type="NCBI Taxonomy" id="2083153"/>
    <lineage>
        <taxon>Bacteria</taxon>
        <taxon>Pseudomonadati</taxon>
        <taxon>Pseudomonadota</taxon>
    </lineage>
</organism>
<dbReference type="FunFam" id="2.40.30.20:FF:000003">
    <property type="entry name" value="Riboflavin synthase, alpha subunit"/>
    <property type="match status" value="1"/>
</dbReference>
<dbReference type="SUPFAM" id="SSF63380">
    <property type="entry name" value="Riboflavin synthase domain-like"/>
    <property type="match status" value="2"/>
</dbReference>
<evidence type="ECO:0000256" key="3">
    <source>
        <dbReference type="ARBA" id="ARBA00004887"/>
    </source>
</evidence>
<dbReference type="InterPro" id="IPR023366">
    <property type="entry name" value="ATP_synth_asu-like_sf"/>
</dbReference>
<dbReference type="InterPro" id="IPR026017">
    <property type="entry name" value="Lumazine-bd_dom"/>
</dbReference>
<feature type="repeat" description="Lumazine-binding" evidence="11">
    <location>
        <begin position="98"/>
        <end position="194"/>
    </location>
</feature>
<evidence type="ECO:0000256" key="7">
    <source>
        <dbReference type="ARBA" id="ARBA00022619"/>
    </source>
</evidence>
<evidence type="ECO:0000256" key="5">
    <source>
        <dbReference type="ARBA" id="ARBA00012827"/>
    </source>
</evidence>
<dbReference type="InterPro" id="IPR001783">
    <property type="entry name" value="Lumazine-bd"/>
</dbReference>
<dbReference type="PIRSF" id="PIRSF000498">
    <property type="entry name" value="Riboflavin_syn_A"/>
    <property type="match status" value="1"/>
</dbReference>
<name>A0A2S5KQ33_9PROT</name>
<dbReference type="FunFam" id="2.40.30.20:FF:000004">
    <property type="entry name" value="Riboflavin synthase, alpha subunit"/>
    <property type="match status" value="1"/>
</dbReference>
<evidence type="ECO:0000256" key="4">
    <source>
        <dbReference type="ARBA" id="ARBA00011233"/>
    </source>
</evidence>
<feature type="domain" description="Lumazine-binding" evidence="12">
    <location>
        <begin position="1"/>
        <end position="97"/>
    </location>
</feature>
<dbReference type="NCBIfam" id="NF006767">
    <property type="entry name" value="PRK09289.1"/>
    <property type="match status" value="1"/>
</dbReference>
<accession>A0A2S5KQ33</accession>
<evidence type="ECO:0000256" key="8">
    <source>
        <dbReference type="ARBA" id="ARBA00022679"/>
    </source>
</evidence>
<evidence type="ECO:0000256" key="2">
    <source>
        <dbReference type="ARBA" id="ARBA00002803"/>
    </source>
</evidence>
<dbReference type="EC" id="2.5.1.9" evidence="5 10"/>
<evidence type="ECO:0000256" key="6">
    <source>
        <dbReference type="ARBA" id="ARBA00013950"/>
    </source>
</evidence>
<dbReference type="NCBIfam" id="NF009566">
    <property type="entry name" value="PRK13020.1"/>
    <property type="match status" value="1"/>
</dbReference>
<evidence type="ECO:0000313" key="13">
    <source>
        <dbReference type="EMBL" id="PPC76947.1"/>
    </source>
</evidence>
<dbReference type="Proteomes" id="UP000238196">
    <property type="component" value="Unassembled WGS sequence"/>
</dbReference>
<evidence type="ECO:0000256" key="11">
    <source>
        <dbReference type="PROSITE-ProRule" id="PRU00524"/>
    </source>
</evidence>
<dbReference type="Pfam" id="PF00677">
    <property type="entry name" value="Lum_binding"/>
    <property type="match status" value="2"/>
</dbReference>
<evidence type="ECO:0000259" key="12">
    <source>
        <dbReference type="PROSITE" id="PS51177"/>
    </source>
</evidence>
<dbReference type="CDD" id="cd00402">
    <property type="entry name" value="Riboflavin_synthase_like"/>
    <property type="match status" value="1"/>
</dbReference>
<comment type="pathway">
    <text evidence="3">Cofactor biosynthesis; riboflavin biosynthesis; riboflavin from 2-hydroxy-3-oxobutyl phosphate and 5-amino-6-(D-ribitylamino)uracil: step 2/2.</text>
</comment>
<evidence type="ECO:0000256" key="9">
    <source>
        <dbReference type="ARBA" id="ARBA00022737"/>
    </source>
</evidence>
<dbReference type="NCBIfam" id="TIGR00187">
    <property type="entry name" value="ribE"/>
    <property type="match status" value="1"/>
</dbReference>
<dbReference type="AlphaFoldDB" id="A0A2S5KQ33"/>
<evidence type="ECO:0000256" key="10">
    <source>
        <dbReference type="NCBIfam" id="TIGR00187"/>
    </source>
</evidence>
<comment type="function">
    <text evidence="2">Catalyzes the dismutation of two molecules of 6,7-dimethyl-8-ribityllumazine, resulting in the formation of riboflavin and 5-amino-6-(D-ribitylamino)uracil.</text>
</comment>
<reference evidence="13 14" key="1">
    <citation type="submission" date="2018-02" db="EMBL/GenBank/DDBJ databases">
        <title>novel marine gammaproteobacteria from coastal saline agro ecosystem.</title>
        <authorList>
            <person name="Krishnan R."/>
            <person name="Ramesh Kumar N."/>
        </authorList>
    </citation>
    <scope>NUCLEOTIDE SEQUENCE [LARGE SCALE GENOMIC DNA]</scope>
    <source>
        <strain evidence="13 14">228</strain>
    </source>
</reference>